<dbReference type="PANTHER" id="PTHR46552">
    <property type="entry name" value="NADH-UBIQUINONE OXIDOREDUCTASE CHAIN 2"/>
    <property type="match status" value="1"/>
</dbReference>
<keyword evidence="10 17" id="KW-0249">Electron transport</keyword>
<evidence type="ECO:0000256" key="6">
    <source>
        <dbReference type="ARBA" id="ARBA00022660"/>
    </source>
</evidence>
<keyword evidence="5" id="KW-0813">Transport</keyword>
<dbReference type="InterPro" id="IPR050175">
    <property type="entry name" value="Complex_I_Subunit_2"/>
</dbReference>
<evidence type="ECO:0000256" key="10">
    <source>
        <dbReference type="ARBA" id="ARBA00022982"/>
    </source>
</evidence>
<dbReference type="AlphaFoldDB" id="A0A3Q8HD50"/>
<dbReference type="GO" id="GO:0008137">
    <property type="term" value="F:NADH dehydrogenase (ubiquinone) activity"/>
    <property type="evidence" value="ECO:0007669"/>
    <property type="project" value="UniProtKB-EC"/>
</dbReference>
<feature type="transmembrane region" description="Helical" evidence="17">
    <location>
        <begin position="149"/>
        <end position="170"/>
    </location>
</feature>
<keyword evidence="15 17" id="KW-0472">Membrane</keyword>
<accession>A0A3Q8HD50</accession>
<feature type="transmembrane region" description="Helical" evidence="17">
    <location>
        <begin position="26"/>
        <end position="47"/>
    </location>
</feature>
<feature type="transmembrane region" description="Helical" evidence="17">
    <location>
        <begin position="233"/>
        <end position="253"/>
    </location>
</feature>
<feature type="transmembrane region" description="Helical" evidence="17">
    <location>
        <begin position="91"/>
        <end position="115"/>
    </location>
</feature>
<name>A0A3Q8HD50_9BILA</name>
<feature type="transmembrane region" description="Helical" evidence="17">
    <location>
        <begin position="177"/>
        <end position="196"/>
    </location>
</feature>
<keyword evidence="13 17" id="KW-0830">Ubiquinone</keyword>
<keyword evidence="6 17" id="KW-0679">Respiratory chain</keyword>
<dbReference type="PANTHER" id="PTHR46552:SF1">
    <property type="entry name" value="NADH-UBIQUINONE OXIDOREDUCTASE CHAIN 2"/>
    <property type="match status" value="1"/>
</dbReference>
<evidence type="ECO:0000256" key="8">
    <source>
        <dbReference type="ARBA" id="ARBA00022792"/>
    </source>
</evidence>
<evidence type="ECO:0000259" key="18">
    <source>
        <dbReference type="Pfam" id="PF00361"/>
    </source>
</evidence>
<dbReference type="InterPro" id="IPR010933">
    <property type="entry name" value="NADH_DH_su2_C"/>
</dbReference>
<keyword evidence="8 17" id="KW-0999">Mitochondrion inner membrane</keyword>
<feature type="transmembrane region" description="Helical" evidence="17">
    <location>
        <begin position="59"/>
        <end position="79"/>
    </location>
</feature>
<proteinExistence type="inferred from homology"/>
<keyword evidence="11 17" id="KW-1133">Transmembrane helix</keyword>
<sequence>MSPFLFLPLLTTVILGTTMVLISSNWFVIWLGLEINTLAFLPLLMNNHHPRATEATTKYFLIQALASALLLFAGLTQAYCVNSWSVHAPMTTLSATIILFAVSLKMAVAPCHGWLPDVLQALPYWTGLILSTWQKIAPFYIMTTLPPQMAWTFLTLGILSAVVGGWGGLNQTQVRKLLAFSSMAHLGWIMVVLPFSPQLSTLNLVLYFIITSTLFLTLNILNTPSLADFTNAMNMAPWLTTLTLLTILSLGGLPPLTGFLGKWLILQELASNTAILVTAGMMLGSLLSLFFYLRVTYIITLTISPQHSTTILSWRASRLNLPQNNLSVSALLTLSVLGLSFIPTWIPLFF</sequence>
<protein>
    <recommendedName>
        <fullName evidence="4 17">NADH-ubiquinone oxidoreductase chain 2</fullName>
        <ecNumber evidence="3 17">7.1.1.2</ecNumber>
    </recommendedName>
</protein>
<dbReference type="Pfam" id="PF06444">
    <property type="entry name" value="NADH_dehy_S2_C"/>
    <property type="match status" value="1"/>
</dbReference>
<evidence type="ECO:0000256" key="9">
    <source>
        <dbReference type="ARBA" id="ARBA00022967"/>
    </source>
</evidence>
<evidence type="ECO:0000256" key="2">
    <source>
        <dbReference type="ARBA" id="ARBA00007012"/>
    </source>
</evidence>
<comment type="function">
    <text evidence="17">Core subunit of the mitochondrial membrane respiratory chain NADH dehydrogenase (Complex I) which catalyzes electron transfer from NADH through the respiratory chain, using ubiquinone as an electron acceptor. Essential for the catalytic activity and assembly of complex I.</text>
</comment>
<keyword evidence="9 17" id="KW-1278">Translocase</keyword>
<feature type="domain" description="NADH:quinone oxidoreductase/Mrp antiporter transmembrane" evidence="18">
    <location>
        <begin position="23"/>
        <end position="286"/>
    </location>
</feature>
<dbReference type="GO" id="GO:0005743">
    <property type="term" value="C:mitochondrial inner membrane"/>
    <property type="evidence" value="ECO:0007669"/>
    <property type="project" value="UniProtKB-SubCell"/>
</dbReference>
<evidence type="ECO:0000256" key="12">
    <source>
        <dbReference type="ARBA" id="ARBA00023027"/>
    </source>
</evidence>
<evidence type="ECO:0000256" key="4">
    <source>
        <dbReference type="ARBA" id="ARBA00021008"/>
    </source>
</evidence>
<dbReference type="Pfam" id="PF00361">
    <property type="entry name" value="Proton_antipo_M"/>
    <property type="match status" value="1"/>
</dbReference>
<evidence type="ECO:0000256" key="3">
    <source>
        <dbReference type="ARBA" id="ARBA00012944"/>
    </source>
</evidence>
<geneLocation type="mitochondrion" evidence="20"/>
<evidence type="ECO:0000256" key="7">
    <source>
        <dbReference type="ARBA" id="ARBA00022692"/>
    </source>
</evidence>
<evidence type="ECO:0000256" key="1">
    <source>
        <dbReference type="ARBA" id="ARBA00004448"/>
    </source>
</evidence>
<comment type="catalytic activity">
    <reaction evidence="16 17">
        <text>a ubiquinone + NADH + 5 H(+)(in) = a ubiquinol + NAD(+) + 4 H(+)(out)</text>
        <dbReference type="Rhea" id="RHEA:29091"/>
        <dbReference type="Rhea" id="RHEA-COMP:9565"/>
        <dbReference type="Rhea" id="RHEA-COMP:9566"/>
        <dbReference type="ChEBI" id="CHEBI:15378"/>
        <dbReference type="ChEBI" id="CHEBI:16389"/>
        <dbReference type="ChEBI" id="CHEBI:17976"/>
        <dbReference type="ChEBI" id="CHEBI:57540"/>
        <dbReference type="ChEBI" id="CHEBI:57945"/>
        <dbReference type="EC" id="7.1.1.2"/>
    </reaction>
</comment>
<feature type="transmembrane region" description="Helical" evidence="17">
    <location>
        <begin position="325"/>
        <end position="346"/>
    </location>
</feature>
<evidence type="ECO:0000256" key="11">
    <source>
        <dbReference type="ARBA" id="ARBA00022989"/>
    </source>
</evidence>
<dbReference type="GO" id="GO:0006120">
    <property type="term" value="P:mitochondrial electron transport, NADH to ubiquinone"/>
    <property type="evidence" value="ECO:0007669"/>
    <property type="project" value="InterPro"/>
</dbReference>
<evidence type="ECO:0000256" key="16">
    <source>
        <dbReference type="ARBA" id="ARBA00049551"/>
    </source>
</evidence>
<dbReference type="InterPro" id="IPR003917">
    <property type="entry name" value="NADH_UbQ_OxRdtase_chain2"/>
</dbReference>
<evidence type="ECO:0000256" key="13">
    <source>
        <dbReference type="ARBA" id="ARBA00023075"/>
    </source>
</evidence>
<evidence type="ECO:0000256" key="17">
    <source>
        <dbReference type="RuleBase" id="RU003403"/>
    </source>
</evidence>
<feature type="domain" description="NADH dehydrogenase subunit 2 C-terminal" evidence="19">
    <location>
        <begin position="289"/>
        <end position="344"/>
    </location>
</feature>
<feature type="transmembrane region" description="Helical" evidence="17">
    <location>
        <begin position="202"/>
        <end position="221"/>
    </location>
</feature>
<evidence type="ECO:0000256" key="15">
    <source>
        <dbReference type="ARBA" id="ARBA00023136"/>
    </source>
</evidence>
<evidence type="ECO:0000256" key="14">
    <source>
        <dbReference type="ARBA" id="ARBA00023128"/>
    </source>
</evidence>
<comment type="subcellular location">
    <subcellularLocation>
        <location evidence="1 17">Mitochondrion inner membrane</location>
        <topology evidence="1 17">Multi-pass membrane protein</topology>
    </subcellularLocation>
</comment>
<dbReference type="EC" id="7.1.1.2" evidence="3 17"/>
<keyword evidence="14 17" id="KW-0496">Mitochondrion</keyword>
<gene>
    <name evidence="20" type="primary">nad2</name>
</gene>
<feature type="transmembrane region" description="Helical" evidence="17">
    <location>
        <begin position="273"/>
        <end position="293"/>
    </location>
</feature>
<keyword evidence="7 17" id="KW-0812">Transmembrane</keyword>
<comment type="similarity">
    <text evidence="2 17">Belongs to the complex I subunit 2 family.</text>
</comment>
<dbReference type="PRINTS" id="PR01436">
    <property type="entry name" value="NADHDHGNASE2"/>
</dbReference>
<dbReference type="EMBL" id="MH841936">
    <property type="protein sequence ID" value="AXY64139.1"/>
    <property type="molecule type" value="Genomic_DNA"/>
</dbReference>
<evidence type="ECO:0000259" key="19">
    <source>
        <dbReference type="Pfam" id="PF06444"/>
    </source>
</evidence>
<evidence type="ECO:0000313" key="20">
    <source>
        <dbReference type="EMBL" id="AXY64139.1"/>
    </source>
</evidence>
<evidence type="ECO:0000256" key="5">
    <source>
        <dbReference type="ARBA" id="ARBA00022448"/>
    </source>
</evidence>
<keyword evidence="12 17" id="KW-0520">NAD</keyword>
<dbReference type="InterPro" id="IPR001750">
    <property type="entry name" value="ND/Mrp_TM"/>
</dbReference>
<reference evidence="20" key="1">
    <citation type="journal article" date="2019" name="Genome Biol. Evol.">
        <title>Mitogenomics Reveals a Novel Genetic Code in Hemichordata.</title>
        <authorList>
            <person name="Li Y."/>
            <person name="Kocot K.M."/>
            <person name="Tassia M.G."/>
            <person name="Cannon J.T."/>
            <person name="Bernt M."/>
            <person name="Halanych K.M."/>
        </authorList>
    </citation>
    <scope>NUCLEOTIDE SEQUENCE</scope>
</reference>
<organism evidence="20">
    <name type="scientific">Schizocardium brasiliense</name>
    <dbReference type="NCBI Taxonomy" id="1443243"/>
    <lineage>
        <taxon>Eukaryota</taxon>
        <taxon>Metazoa</taxon>
        <taxon>Hemichordata</taxon>
        <taxon>Enteropneusta</taxon>
        <taxon>Spengelidae</taxon>
        <taxon>Schizocardium</taxon>
    </lineage>
</organism>